<evidence type="ECO:0000259" key="6">
    <source>
        <dbReference type="Pfam" id="PF04138"/>
    </source>
</evidence>
<evidence type="ECO:0000256" key="2">
    <source>
        <dbReference type="ARBA" id="ARBA00022692"/>
    </source>
</evidence>
<dbReference type="Proteomes" id="UP000010388">
    <property type="component" value="Chromosome"/>
</dbReference>
<name>K9P8C5_CYAGP</name>
<feature type="domain" description="GtrA/DPMS transmembrane" evidence="6">
    <location>
        <begin position="10"/>
        <end position="121"/>
    </location>
</feature>
<dbReference type="EMBL" id="CP003495">
    <property type="protein sequence ID" value="AFY29340.1"/>
    <property type="molecule type" value="Genomic_DNA"/>
</dbReference>
<feature type="transmembrane region" description="Helical" evidence="5">
    <location>
        <begin position="69"/>
        <end position="87"/>
    </location>
</feature>
<evidence type="ECO:0000256" key="4">
    <source>
        <dbReference type="ARBA" id="ARBA00023136"/>
    </source>
</evidence>
<evidence type="ECO:0000313" key="8">
    <source>
        <dbReference type="Proteomes" id="UP000010388"/>
    </source>
</evidence>
<dbReference type="RefSeq" id="WP_015109782.1">
    <property type="nucleotide sequence ID" value="NC_019675.1"/>
</dbReference>
<dbReference type="Pfam" id="PF04138">
    <property type="entry name" value="GtrA_DPMS_TM"/>
    <property type="match status" value="1"/>
</dbReference>
<reference evidence="8" key="1">
    <citation type="journal article" date="2013" name="Proc. Natl. Acad. Sci. U.S.A.">
        <title>Improving the coverage of the cyanobacterial phylum using diversity-driven genome sequencing.</title>
        <authorList>
            <person name="Shih P.M."/>
            <person name="Wu D."/>
            <person name="Latifi A."/>
            <person name="Axen S.D."/>
            <person name="Fewer D.P."/>
            <person name="Talla E."/>
            <person name="Calteau A."/>
            <person name="Cai F."/>
            <person name="Tandeau de Marsac N."/>
            <person name="Rippka R."/>
            <person name="Herdman M."/>
            <person name="Sivonen K."/>
            <person name="Coursin T."/>
            <person name="Laurent T."/>
            <person name="Goodwin L."/>
            <person name="Nolan M."/>
            <person name="Davenport K.W."/>
            <person name="Han C.S."/>
            <person name="Rubin E.M."/>
            <person name="Eisen J.A."/>
            <person name="Woyke T."/>
            <person name="Gugger M."/>
            <person name="Kerfeld C.A."/>
        </authorList>
    </citation>
    <scope>NUCLEOTIDE SEQUENCE [LARGE SCALE GENOMIC DNA]</scope>
    <source>
        <strain evidence="8">ATCC 27147 / PCC 6307</strain>
    </source>
</reference>
<evidence type="ECO:0000256" key="5">
    <source>
        <dbReference type="SAM" id="Phobius"/>
    </source>
</evidence>
<keyword evidence="2 5" id="KW-0812">Transmembrane</keyword>
<dbReference type="GO" id="GO:0016020">
    <property type="term" value="C:membrane"/>
    <property type="evidence" value="ECO:0007669"/>
    <property type="project" value="UniProtKB-SubCell"/>
</dbReference>
<dbReference type="GO" id="GO:0000271">
    <property type="term" value="P:polysaccharide biosynthetic process"/>
    <property type="evidence" value="ECO:0007669"/>
    <property type="project" value="InterPro"/>
</dbReference>
<protein>
    <submittedName>
        <fullName evidence="7">GtrA-like protein</fullName>
    </submittedName>
</protein>
<evidence type="ECO:0000256" key="3">
    <source>
        <dbReference type="ARBA" id="ARBA00022989"/>
    </source>
</evidence>
<feature type="transmembrane region" description="Helical" evidence="5">
    <location>
        <begin position="12"/>
        <end position="37"/>
    </location>
</feature>
<evidence type="ECO:0000256" key="1">
    <source>
        <dbReference type="ARBA" id="ARBA00004141"/>
    </source>
</evidence>
<dbReference type="OrthoDB" id="542512at2"/>
<accession>K9P8C5</accession>
<evidence type="ECO:0000313" key="7">
    <source>
        <dbReference type="EMBL" id="AFY29340.1"/>
    </source>
</evidence>
<comment type="subcellular location">
    <subcellularLocation>
        <location evidence="1">Membrane</location>
        <topology evidence="1">Multi-pass membrane protein</topology>
    </subcellularLocation>
</comment>
<dbReference type="InterPro" id="IPR007267">
    <property type="entry name" value="GtrA_DPMS_TM"/>
</dbReference>
<dbReference type="AlphaFoldDB" id="K9P8C5"/>
<organism evidence="7 8">
    <name type="scientific">Cyanobium gracile (strain ATCC 27147 / PCC 6307)</name>
    <dbReference type="NCBI Taxonomy" id="292564"/>
    <lineage>
        <taxon>Bacteria</taxon>
        <taxon>Bacillati</taxon>
        <taxon>Cyanobacteriota</taxon>
        <taxon>Cyanophyceae</taxon>
        <taxon>Synechococcales</taxon>
        <taxon>Prochlorococcaceae</taxon>
        <taxon>Cyanobium</taxon>
    </lineage>
</organism>
<gene>
    <name evidence="7" type="ordered locus">Cyagr_2227</name>
</gene>
<proteinExistence type="predicted"/>
<sequence>MAPGLGRKRRFLMVGSLNVLLTNLMLQGLLLILPIGLATLLSQGLNMALGYYLYGKGVFQVSGFTLRSAVSYAFMALFLWWLNWYGISLMAGHGISKNLAALLMIPILPVISYLIQKHLVFSS</sequence>
<keyword evidence="3 5" id="KW-1133">Transmembrane helix</keyword>
<dbReference type="KEGG" id="cgc:Cyagr_2227"/>
<dbReference type="STRING" id="292564.Cyagr_2227"/>
<dbReference type="HOGENOM" id="CLU_2208761_0_0_3"/>
<feature type="transmembrane region" description="Helical" evidence="5">
    <location>
        <begin position="99"/>
        <end position="116"/>
    </location>
</feature>
<keyword evidence="4 5" id="KW-0472">Membrane</keyword>